<evidence type="ECO:0000313" key="1">
    <source>
        <dbReference type="EMBL" id="KAK0433838.1"/>
    </source>
</evidence>
<protein>
    <submittedName>
        <fullName evidence="1">Uncharacterized protein</fullName>
    </submittedName>
</protein>
<dbReference type="RefSeq" id="XP_060321588.1">
    <property type="nucleotide sequence ID" value="XM_060470672.1"/>
</dbReference>
<dbReference type="AlphaFoldDB" id="A0AA39J0H6"/>
<organism evidence="1 2">
    <name type="scientific">Armillaria tabescens</name>
    <name type="common">Ringless honey mushroom</name>
    <name type="synonym">Agaricus tabescens</name>
    <dbReference type="NCBI Taxonomy" id="1929756"/>
    <lineage>
        <taxon>Eukaryota</taxon>
        <taxon>Fungi</taxon>
        <taxon>Dikarya</taxon>
        <taxon>Basidiomycota</taxon>
        <taxon>Agaricomycotina</taxon>
        <taxon>Agaricomycetes</taxon>
        <taxon>Agaricomycetidae</taxon>
        <taxon>Agaricales</taxon>
        <taxon>Marasmiineae</taxon>
        <taxon>Physalacriaceae</taxon>
        <taxon>Desarmillaria</taxon>
    </lineage>
</organism>
<evidence type="ECO:0000313" key="2">
    <source>
        <dbReference type="Proteomes" id="UP001175211"/>
    </source>
</evidence>
<reference evidence="1" key="1">
    <citation type="submission" date="2023-06" db="EMBL/GenBank/DDBJ databases">
        <authorList>
            <consortium name="Lawrence Berkeley National Laboratory"/>
            <person name="Ahrendt S."/>
            <person name="Sahu N."/>
            <person name="Indic B."/>
            <person name="Wong-Bajracharya J."/>
            <person name="Merenyi Z."/>
            <person name="Ke H.-M."/>
            <person name="Monk M."/>
            <person name="Kocsube S."/>
            <person name="Drula E."/>
            <person name="Lipzen A."/>
            <person name="Balint B."/>
            <person name="Henrissat B."/>
            <person name="Andreopoulos B."/>
            <person name="Martin F.M."/>
            <person name="Harder C.B."/>
            <person name="Rigling D."/>
            <person name="Ford K.L."/>
            <person name="Foster G.D."/>
            <person name="Pangilinan J."/>
            <person name="Papanicolaou A."/>
            <person name="Barry K."/>
            <person name="LaButti K."/>
            <person name="Viragh M."/>
            <person name="Koriabine M."/>
            <person name="Yan M."/>
            <person name="Riley R."/>
            <person name="Champramary S."/>
            <person name="Plett K.L."/>
            <person name="Tsai I.J."/>
            <person name="Slot J."/>
            <person name="Sipos G."/>
            <person name="Plett J."/>
            <person name="Nagy L.G."/>
            <person name="Grigoriev I.V."/>
        </authorList>
    </citation>
    <scope>NUCLEOTIDE SEQUENCE</scope>
    <source>
        <strain evidence="1">CCBAS 213</strain>
    </source>
</reference>
<proteinExistence type="predicted"/>
<dbReference type="Proteomes" id="UP001175211">
    <property type="component" value="Unassembled WGS sequence"/>
</dbReference>
<sequence length="329" mass="38133">MSYDHVGLCATLEDQISHKDNIYIYCNAKCSVSATADRAFDLWDFEQSQDMDLCFDVFQPRLLPYARHQGHLWHLIAQDLVTIEDQYQDPLSSAYRPRFKYVTEGDSFDCESSGIWTLYHIPSNVQHALRWVKASDFDKESKLLEVIKRTKSEWVVGPLDFCGVSLVQRMGNGQYIHYVKYLGHDALNPAPLTYRLIQDIKYHVMGRICDTVNVAKKNGTWEPGYWKCHGYTLHSAKQGFIKLTKKGTPILRSKNAKLIHCHHVQAQERRSELRRAFKVRCNRTEKELWMVRHSRKVKPVVRMRLSSDESVVLGTSNGQVVKSRLRSRG</sequence>
<comment type="caution">
    <text evidence="1">The sequence shown here is derived from an EMBL/GenBank/DDBJ whole genome shotgun (WGS) entry which is preliminary data.</text>
</comment>
<dbReference type="GeneID" id="85354220"/>
<gene>
    <name evidence="1" type="ORF">EV420DRAFT_1488932</name>
</gene>
<accession>A0AA39J0H6</accession>
<keyword evidence="2" id="KW-1185">Reference proteome</keyword>
<name>A0AA39J0H6_ARMTA</name>
<dbReference type="EMBL" id="JAUEPS010000207">
    <property type="protein sequence ID" value="KAK0433838.1"/>
    <property type="molecule type" value="Genomic_DNA"/>
</dbReference>